<dbReference type="PANTHER" id="PTHR11533">
    <property type="entry name" value="PROTEASE M1 ZINC METALLOPROTEASE"/>
    <property type="match status" value="1"/>
</dbReference>
<keyword evidence="4" id="KW-0325">Glycoprotein</keyword>
<dbReference type="Pfam" id="PF01433">
    <property type="entry name" value="Peptidase_M1"/>
    <property type="match status" value="1"/>
</dbReference>
<dbReference type="Proteomes" id="UP001372834">
    <property type="component" value="Unassembled WGS sequence"/>
</dbReference>
<evidence type="ECO:0000256" key="10">
    <source>
        <dbReference type="ARBA" id="ARBA00023288"/>
    </source>
</evidence>
<dbReference type="FunFam" id="1.25.50.20:FF:000005">
    <property type="entry name" value="Aminopeptidase N-like protein"/>
    <property type="match status" value="1"/>
</dbReference>
<evidence type="ECO:0008006" key="18">
    <source>
        <dbReference type="Google" id="ProtNLM"/>
    </source>
</evidence>
<dbReference type="SUPFAM" id="SSF55486">
    <property type="entry name" value="Metalloproteases ('zincins'), catalytic domain"/>
    <property type="match status" value="1"/>
</dbReference>
<dbReference type="CDD" id="cd09601">
    <property type="entry name" value="M1_APN-Q_like"/>
    <property type="match status" value="1"/>
</dbReference>
<name>A0AAN8SGI7_POLSC</name>
<evidence type="ECO:0000313" key="16">
    <source>
        <dbReference type="EMBL" id="KAK6644467.1"/>
    </source>
</evidence>
<keyword evidence="9" id="KW-0482">Metalloprotease</keyword>
<dbReference type="Gene3D" id="2.60.40.1730">
    <property type="entry name" value="tricorn interacting facor f3 domain"/>
    <property type="match status" value="2"/>
</dbReference>
<dbReference type="Pfam" id="PF17900">
    <property type="entry name" value="Peptidase_M1_N"/>
    <property type="match status" value="2"/>
</dbReference>
<dbReference type="InterPro" id="IPR001930">
    <property type="entry name" value="Peptidase_M1"/>
</dbReference>
<feature type="region of interest" description="Disordered" evidence="12">
    <location>
        <begin position="200"/>
        <end position="219"/>
    </location>
</feature>
<dbReference type="InterPro" id="IPR027268">
    <property type="entry name" value="Peptidase_M4/M1_CTD_sf"/>
</dbReference>
<keyword evidence="7" id="KW-0378">Hydrolase</keyword>
<keyword evidence="4" id="KW-0472">Membrane</keyword>
<dbReference type="InterPro" id="IPR045357">
    <property type="entry name" value="Aminopeptidase_N-like_N"/>
</dbReference>
<comment type="subcellular location">
    <subcellularLocation>
        <location evidence="2">Cell membrane</location>
        <topology evidence="2">Lipid-anchor</topology>
        <topology evidence="2">GPI-anchor</topology>
    </subcellularLocation>
</comment>
<evidence type="ECO:0000256" key="7">
    <source>
        <dbReference type="ARBA" id="ARBA00022801"/>
    </source>
</evidence>
<dbReference type="Pfam" id="PF11838">
    <property type="entry name" value="ERAP1_C"/>
    <property type="match status" value="1"/>
</dbReference>
<keyword evidence="5" id="KW-0645">Protease</keyword>
<evidence type="ECO:0000259" key="15">
    <source>
        <dbReference type="Pfam" id="PF17900"/>
    </source>
</evidence>
<evidence type="ECO:0000256" key="6">
    <source>
        <dbReference type="ARBA" id="ARBA00022723"/>
    </source>
</evidence>
<dbReference type="SUPFAM" id="SSF63737">
    <property type="entry name" value="Leukotriene A4 hydrolase N-terminal domain"/>
    <property type="match status" value="2"/>
</dbReference>
<dbReference type="EMBL" id="JAWJWE010000001">
    <property type="protein sequence ID" value="KAK6644467.1"/>
    <property type="molecule type" value="Genomic_DNA"/>
</dbReference>
<dbReference type="InterPro" id="IPR042097">
    <property type="entry name" value="Aminopeptidase_N-like_N_sf"/>
</dbReference>
<feature type="domain" description="Aminopeptidase N-like N-terminal" evidence="15">
    <location>
        <begin position="274"/>
        <end position="409"/>
    </location>
</feature>
<evidence type="ECO:0000256" key="4">
    <source>
        <dbReference type="ARBA" id="ARBA00022622"/>
    </source>
</evidence>
<dbReference type="GO" id="GO:0008237">
    <property type="term" value="F:metallopeptidase activity"/>
    <property type="evidence" value="ECO:0007669"/>
    <property type="project" value="UniProtKB-KW"/>
</dbReference>
<dbReference type="GO" id="GO:0006508">
    <property type="term" value="P:proteolysis"/>
    <property type="evidence" value="ECO:0007669"/>
    <property type="project" value="UniProtKB-KW"/>
</dbReference>
<gene>
    <name evidence="16" type="ORF">RUM43_000734</name>
</gene>
<dbReference type="InterPro" id="IPR024571">
    <property type="entry name" value="ERAP1-like_C_dom"/>
</dbReference>
<dbReference type="GO" id="GO:0098552">
    <property type="term" value="C:side of membrane"/>
    <property type="evidence" value="ECO:0007669"/>
    <property type="project" value="UniProtKB-KW"/>
</dbReference>
<organism evidence="16 17">
    <name type="scientific">Polyplax serrata</name>
    <name type="common">Common mouse louse</name>
    <dbReference type="NCBI Taxonomy" id="468196"/>
    <lineage>
        <taxon>Eukaryota</taxon>
        <taxon>Metazoa</taxon>
        <taxon>Ecdysozoa</taxon>
        <taxon>Arthropoda</taxon>
        <taxon>Hexapoda</taxon>
        <taxon>Insecta</taxon>
        <taxon>Pterygota</taxon>
        <taxon>Neoptera</taxon>
        <taxon>Paraneoptera</taxon>
        <taxon>Psocodea</taxon>
        <taxon>Troctomorpha</taxon>
        <taxon>Phthiraptera</taxon>
        <taxon>Anoplura</taxon>
        <taxon>Polyplacidae</taxon>
        <taxon>Polyplax</taxon>
    </lineage>
</organism>
<evidence type="ECO:0000259" key="13">
    <source>
        <dbReference type="Pfam" id="PF01433"/>
    </source>
</evidence>
<feature type="region of interest" description="Disordered" evidence="12">
    <location>
        <begin position="128"/>
        <end position="153"/>
    </location>
</feature>
<keyword evidence="4" id="KW-0336">GPI-anchor</keyword>
<accession>A0AAN8SGI7</accession>
<comment type="cofactor">
    <cofactor evidence="1">
        <name>Zn(2+)</name>
        <dbReference type="ChEBI" id="CHEBI:29105"/>
    </cofactor>
</comment>
<dbReference type="GO" id="GO:0008270">
    <property type="term" value="F:zinc ion binding"/>
    <property type="evidence" value="ECO:0007669"/>
    <property type="project" value="InterPro"/>
</dbReference>
<evidence type="ECO:0000256" key="9">
    <source>
        <dbReference type="ARBA" id="ARBA00023049"/>
    </source>
</evidence>
<feature type="domain" description="ERAP1-like C-terminal" evidence="14">
    <location>
        <begin position="742"/>
        <end position="1069"/>
    </location>
</feature>
<dbReference type="PRINTS" id="PR00756">
    <property type="entry name" value="ALADIPTASE"/>
</dbReference>
<feature type="active site" description="Proton acceptor" evidence="11">
    <location>
        <position position="515"/>
    </location>
</feature>
<proteinExistence type="inferred from homology"/>
<dbReference type="GO" id="GO:0005737">
    <property type="term" value="C:cytoplasm"/>
    <property type="evidence" value="ECO:0007669"/>
    <property type="project" value="TreeGrafter"/>
</dbReference>
<dbReference type="GO" id="GO:0005886">
    <property type="term" value="C:plasma membrane"/>
    <property type="evidence" value="ECO:0007669"/>
    <property type="project" value="UniProtKB-SubCell"/>
</dbReference>
<comment type="caution">
    <text evidence="16">The sequence shown here is derived from an EMBL/GenBank/DDBJ whole genome shotgun (WGS) entry which is preliminary data.</text>
</comment>
<dbReference type="PANTHER" id="PTHR11533:SF18">
    <property type="entry name" value="FI02158P"/>
    <property type="match status" value="1"/>
</dbReference>
<dbReference type="InterPro" id="IPR034016">
    <property type="entry name" value="M1_APN-typ"/>
</dbReference>
<evidence type="ECO:0000256" key="12">
    <source>
        <dbReference type="SAM" id="MobiDB-lite"/>
    </source>
</evidence>
<comment type="similarity">
    <text evidence="3">Belongs to the peptidase M1 family.</text>
</comment>
<feature type="domain" description="Aminopeptidase N-like N-terminal" evidence="15">
    <location>
        <begin position="47"/>
        <end position="135"/>
    </location>
</feature>
<evidence type="ECO:0000256" key="1">
    <source>
        <dbReference type="ARBA" id="ARBA00001947"/>
    </source>
</evidence>
<keyword evidence="8" id="KW-0862">Zinc</keyword>
<evidence type="ECO:0000256" key="2">
    <source>
        <dbReference type="ARBA" id="ARBA00004609"/>
    </source>
</evidence>
<dbReference type="InterPro" id="IPR050344">
    <property type="entry name" value="Peptidase_M1_aminopeptidases"/>
</dbReference>
<dbReference type="Gene3D" id="1.25.50.20">
    <property type="match status" value="1"/>
</dbReference>
<reference evidence="16 17" key="1">
    <citation type="submission" date="2023-10" db="EMBL/GenBank/DDBJ databases">
        <title>Genomes of two closely related lineages of the louse Polyplax serrata with different host specificities.</title>
        <authorList>
            <person name="Martinu J."/>
            <person name="Tarabai H."/>
            <person name="Stefka J."/>
            <person name="Hypsa V."/>
        </authorList>
    </citation>
    <scope>NUCLEOTIDE SEQUENCE [LARGE SCALE GENOMIC DNA]</scope>
    <source>
        <strain evidence="16">HR10_N</strain>
    </source>
</reference>
<dbReference type="Gene3D" id="1.10.390.10">
    <property type="entry name" value="Neutral Protease Domain 2"/>
    <property type="match status" value="1"/>
</dbReference>
<dbReference type="AlphaFoldDB" id="A0AAN8SGI7"/>
<keyword evidence="6" id="KW-0479">Metal-binding</keyword>
<evidence type="ECO:0000256" key="5">
    <source>
        <dbReference type="ARBA" id="ARBA00022670"/>
    </source>
</evidence>
<sequence>MCKFDCSQSEEQEKKTNQLSSKFKRSIDLISSIEHVSDVRLPRDIAPVGYILELQPFFDEKEFQGHVTINITCMEDTDKIILNAHQELDISESDITVVHISSNMPVKKSIAMPPPVPLAVPLPVPTTNTPEKTIETTTPATTTTTTTATTEKTEAATTIPTTKVVKTTEPAVAPVPVGAARLVPVSSSFIPENACTSATACATNPGQEKDGDKPPKAQSMPKAEALVDVHDEADKFEVEKESEEVETIEEGGKSTQLAKGEILETIPENLDETQMIALTILKTERQLSKQWYVIHVAEGLKRGQNYQMDLKFTGPLLSNSKDGFFLESYLDKQTGEKRQYVATQLRPNHARRVFPCFDEPAYKVPIELRIARHPNMSAISNMPIAQTVQGTTETDCVWDHFQTTPPISAFSLAILISDLEQVVPFKNRQNDEESDRVKVWGRKGILTPLKNAAKIAPKVLVELEEFFDIPLPVPKLDLVALPGYTAIPDSNWGLIFFKESDLYTDEHLVKHISREIVYQWVGNLITPHWWSEVHLNKALCNFIAYIISLKIDLSMVPNSSLWTKTYPLYYEYGRNKPYKQLPSQKPPKTVTKSELILRMFNYTLSSETFQKAIQQLLRNRQHKTFTQEDIWNSLTEQAGTDGNLPEPATISQIASSWINKERLPLVEFKRFYGNNSAEAVQSVFIRDHLDENTTSVDDNLTWQIPLVIVPQNNLNFDTTKPVAWMKDEKRIIVNDLPSSNYFVIVNPEEIGPFVVNYDVYNWNLLAGFLEKFGTNGQIPAATRAKLIHDCLNLAYAGKLRFDVALNVTKFLLNERDPIVWQAAFNMFDHIQRHLDGSETGKKFQEYVKYILSNVYNYLEKIGTNQTKSQERMYKSAKSALCNAGFSPCVNEARTQWKKWMEFEEPDSGIPISQSHFCWVFKWGTKEEWEFGLERYLKYPSSHKQADRYYLLKTLVSCPSDAWNVEKLLNMTMLDPNSTITDGNARFILSVLSNRAGYTALFNLLSQNWDVIRKRFDNKEYALWDNLVNAATRHFKDQEGLDMVSELYVKRQGEFGTAEPVIEQSLKHIKKEVRWNDENLSIINNWLNEYLKLNESSSQMTSVLN</sequence>
<feature type="domain" description="Peptidase M1 membrane alanine aminopeptidase" evidence="13">
    <location>
        <begin position="454"/>
        <end position="657"/>
    </location>
</feature>
<evidence type="ECO:0000256" key="3">
    <source>
        <dbReference type="ARBA" id="ARBA00010136"/>
    </source>
</evidence>
<evidence type="ECO:0000256" key="11">
    <source>
        <dbReference type="PIRSR" id="PIRSR634016-1"/>
    </source>
</evidence>
<evidence type="ECO:0000259" key="14">
    <source>
        <dbReference type="Pfam" id="PF11838"/>
    </source>
</evidence>
<evidence type="ECO:0000256" key="8">
    <source>
        <dbReference type="ARBA" id="ARBA00022833"/>
    </source>
</evidence>
<dbReference type="InterPro" id="IPR014782">
    <property type="entry name" value="Peptidase_M1_dom"/>
</dbReference>
<protein>
    <recommendedName>
        <fullName evidence="18">Aminopeptidase</fullName>
    </recommendedName>
</protein>
<dbReference type="GO" id="GO:0005615">
    <property type="term" value="C:extracellular space"/>
    <property type="evidence" value="ECO:0007669"/>
    <property type="project" value="TreeGrafter"/>
</dbReference>
<keyword evidence="10" id="KW-0449">Lipoprotein</keyword>
<evidence type="ECO:0000313" key="17">
    <source>
        <dbReference type="Proteomes" id="UP001372834"/>
    </source>
</evidence>
<dbReference type="Gene3D" id="2.60.40.1910">
    <property type="match status" value="1"/>
</dbReference>